<keyword evidence="1" id="KW-1133">Transmembrane helix</keyword>
<dbReference type="AlphaFoldDB" id="J9G082"/>
<keyword evidence="1" id="KW-0812">Transmembrane</keyword>
<reference evidence="2" key="1">
    <citation type="journal article" date="2012" name="PLoS ONE">
        <title>Gene sets for utilization of primary and secondary nutrition supplies in the distal gut of endangered iberian lynx.</title>
        <authorList>
            <person name="Alcaide M."/>
            <person name="Messina E."/>
            <person name="Richter M."/>
            <person name="Bargiela R."/>
            <person name="Peplies J."/>
            <person name="Huws S.A."/>
            <person name="Newbold C.J."/>
            <person name="Golyshin P.N."/>
            <person name="Simon M.A."/>
            <person name="Lopez G."/>
            <person name="Yakimov M.M."/>
            <person name="Ferrer M."/>
        </authorList>
    </citation>
    <scope>NUCLEOTIDE SEQUENCE</scope>
</reference>
<feature type="transmembrane region" description="Helical" evidence="1">
    <location>
        <begin position="15"/>
        <end position="34"/>
    </location>
</feature>
<gene>
    <name evidence="2" type="ORF">EVA_11655</name>
</gene>
<accession>J9G082</accession>
<comment type="caution">
    <text evidence="2">The sequence shown here is derived from an EMBL/GenBank/DDBJ whole genome shotgun (WGS) entry which is preliminary data.</text>
</comment>
<evidence type="ECO:0000313" key="2">
    <source>
        <dbReference type="EMBL" id="EJX00239.1"/>
    </source>
</evidence>
<keyword evidence="1" id="KW-0472">Membrane</keyword>
<organism evidence="2">
    <name type="scientific">gut metagenome</name>
    <dbReference type="NCBI Taxonomy" id="749906"/>
    <lineage>
        <taxon>unclassified sequences</taxon>
        <taxon>metagenomes</taxon>
        <taxon>organismal metagenomes</taxon>
    </lineage>
</organism>
<proteinExistence type="predicted"/>
<name>J9G082_9ZZZZ</name>
<protein>
    <submittedName>
        <fullName evidence="2">Uncharacterized protein</fullName>
    </submittedName>
</protein>
<sequence length="72" mass="7885">MVTAPHATLPKPETAMVLPLMSILLSANICLTKYKAPKPVASGRRIEPPNSRPLPVKVPVCSRCNFLYMPNI</sequence>
<dbReference type="EMBL" id="AMCI01003463">
    <property type="protein sequence ID" value="EJX00239.1"/>
    <property type="molecule type" value="Genomic_DNA"/>
</dbReference>
<evidence type="ECO:0000256" key="1">
    <source>
        <dbReference type="SAM" id="Phobius"/>
    </source>
</evidence>